<accession>A0ABW6DC39</accession>
<comment type="caution">
    <text evidence="1">The sequence shown here is derived from an EMBL/GenBank/DDBJ whole genome shotgun (WGS) entry which is preliminary data.</text>
</comment>
<dbReference type="Gene3D" id="3.40.50.11350">
    <property type="match status" value="1"/>
</dbReference>
<sequence length="332" mass="39173">MEEKYILCIPRGCGFNDVLCQIQEAYKFSQKSNRILLIDTRLSGLADSFSNYFELRFPNNRIKLDLSNEDLNYLSQLSCFPNEFEGKIDWIYHRFAAIESKKMYTCRHFNSIFTLFKLLNYVAFNRISLKFSFIFNYLQIRKKPFKIKFEDLINHPAQLIVHHMSGGGEQSIETLGLLSLKRDLRNAINRKINYLGNNYDSIHIRNTDYQTDYRTFLKRLKPKILNRRILICTDNSDAIQDAKEILTQSEITYIEKYFSNKTPIHFQWRLTEEIIQLNNINMLADLIGMAKSKNLFYPNLIENAHHARFSGFSTLAKNLKSRPELVNQLMEE</sequence>
<evidence type="ECO:0000313" key="2">
    <source>
        <dbReference type="Proteomes" id="UP001598138"/>
    </source>
</evidence>
<dbReference type="RefSeq" id="WP_377983188.1">
    <property type="nucleotide sequence ID" value="NZ_JBBKXZ010000002.1"/>
</dbReference>
<keyword evidence="2" id="KW-1185">Reference proteome</keyword>
<name>A0ABW6DC39_9BACT</name>
<evidence type="ECO:0000313" key="1">
    <source>
        <dbReference type="EMBL" id="MFD3394306.1"/>
    </source>
</evidence>
<dbReference type="EMBL" id="JBBKXZ010000002">
    <property type="protein sequence ID" value="MFD3394306.1"/>
    <property type="molecule type" value="Genomic_DNA"/>
</dbReference>
<dbReference type="Proteomes" id="UP001598138">
    <property type="component" value="Unassembled WGS sequence"/>
</dbReference>
<reference evidence="1 2" key="1">
    <citation type="submission" date="2024-03" db="EMBL/GenBank/DDBJ databases">
        <title>Aquirufa genome sequencing.</title>
        <authorList>
            <person name="Pitt A."/>
            <person name="Hahn M.W."/>
        </authorList>
    </citation>
    <scope>NUCLEOTIDE SEQUENCE [LARGE SCALE GENOMIC DNA]</scope>
    <source>
        <strain evidence="1 2">OSTEICH-129V</strain>
    </source>
</reference>
<protein>
    <submittedName>
        <fullName evidence="1">Uncharacterized protein</fullName>
    </submittedName>
</protein>
<proteinExistence type="predicted"/>
<gene>
    <name evidence="1" type="ORF">U0R10_06710</name>
</gene>
<dbReference type="Gene3D" id="3.40.50.11340">
    <property type="match status" value="1"/>
</dbReference>
<organism evidence="1 2">
    <name type="scientific">Aquirufa avitistagni</name>
    <dbReference type="NCBI Taxonomy" id="3104728"/>
    <lineage>
        <taxon>Bacteria</taxon>
        <taxon>Pseudomonadati</taxon>
        <taxon>Bacteroidota</taxon>
        <taxon>Cytophagia</taxon>
        <taxon>Cytophagales</taxon>
        <taxon>Flectobacillaceae</taxon>
        <taxon>Aquirufa</taxon>
    </lineage>
</organism>